<evidence type="ECO:0000313" key="1">
    <source>
        <dbReference type="EMBL" id="QBK90463.1"/>
    </source>
</evidence>
<proteinExistence type="predicted"/>
<gene>
    <name evidence="1" type="ORF">LCPAC103_01440</name>
</gene>
<organism evidence="1">
    <name type="scientific">Pithovirus LCPAC103</name>
    <dbReference type="NCBI Taxonomy" id="2506588"/>
    <lineage>
        <taxon>Viruses</taxon>
        <taxon>Pithoviruses</taxon>
    </lineage>
</organism>
<sequence length="344" mass="39688">MEVPETYTKEDIMGMDLGWIPTFLTKLGMSRGGDERSRILAELDRRGLIRSSLPSVSGWLDQVPEEWRGEIVALVNLMNVSGMEVLIQQIVGNYDYFRIQGLCEIIVQVTSDSSILIPEITRNKLVYLNDILCNSEFFWHAKTDLDFGITEKAADKTWKEQYKFLFIVAKIEYIIIDSGERASLEEFENVAKDEVEIHNKYLGTQEAIISAAPITRAEIKINIPMGDTWFYRSHVFLHTVNRYYIAKTTGKEYLLPEGSILSEYHTMLLDELKEGKESEEGEDEWDTLGEGVQWHISYPERAVYVEFTRLGLVPKIFPEDESLWTEKERTFNASHLAFFIKISV</sequence>
<protein>
    <submittedName>
        <fullName evidence="1">Uncharacterized protein</fullName>
    </submittedName>
</protein>
<accession>A0A481Z3J2</accession>
<reference evidence="1" key="1">
    <citation type="journal article" date="2019" name="MBio">
        <title>Virus Genomes from Deep Sea Sediments Expand the Ocean Megavirome and Support Independent Origins of Viral Gigantism.</title>
        <authorList>
            <person name="Backstrom D."/>
            <person name="Yutin N."/>
            <person name="Jorgensen S.L."/>
            <person name="Dharamshi J."/>
            <person name="Homa F."/>
            <person name="Zaremba-Niedwiedzka K."/>
            <person name="Spang A."/>
            <person name="Wolf Y.I."/>
            <person name="Koonin E.V."/>
            <person name="Ettema T.J."/>
        </authorList>
    </citation>
    <scope>NUCLEOTIDE SEQUENCE</scope>
</reference>
<dbReference type="EMBL" id="MK500487">
    <property type="protein sequence ID" value="QBK90463.1"/>
    <property type="molecule type" value="Genomic_DNA"/>
</dbReference>
<name>A0A481Z3J2_9VIRU</name>